<keyword evidence="2" id="KW-1185">Reference proteome</keyword>
<sequence length="50" mass="5966">MANRLDCGICVMYYMKKISKEEGIQKTISKKYILQYRAHIIKTFAKHRQS</sequence>
<evidence type="ECO:0000313" key="2">
    <source>
        <dbReference type="Proteomes" id="UP000238479"/>
    </source>
</evidence>
<dbReference type="Gramene" id="PRQ60799">
    <property type="protein sequence ID" value="PRQ60799"/>
    <property type="gene ID" value="RchiOBHm_Chr0c39g0503121"/>
</dbReference>
<name>A0A2P6SQ21_ROSCH</name>
<dbReference type="EMBL" id="PDCK01000034">
    <property type="protein sequence ID" value="PRQ60799.1"/>
    <property type="molecule type" value="Genomic_DNA"/>
</dbReference>
<proteinExistence type="predicted"/>
<protein>
    <submittedName>
        <fullName evidence="1">Uncharacterized protein</fullName>
    </submittedName>
</protein>
<comment type="caution">
    <text evidence="1">The sequence shown here is derived from an EMBL/GenBank/DDBJ whole genome shotgun (WGS) entry which is preliminary data.</text>
</comment>
<gene>
    <name evidence="1" type="ORF">RchiOBHm_Chr0c39g0503121</name>
</gene>
<organism evidence="1 2">
    <name type="scientific">Rosa chinensis</name>
    <name type="common">China rose</name>
    <dbReference type="NCBI Taxonomy" id="74649"/>
    <lineage>
        <taxon>Eukaryota</taxon>
        <taxon>Viridiplantae</taxon>
        <taxon>Streptophyta</taxon>
        <taxon>Embryophyta</taxon>
        <taxon>Tracheophyta</taxon>
        <taxon>Spermatophyta</taxon>
        <taxon>Magnoliopsida</taxon>
        <taxon>eudicotyledons</taxon>
        <taxon>Gunneridae</taxon>
        <taxon>Pentapetalae</taxon>
        <taxon>rosids</taxon>
        <taxon>fabids</taxon>
        <taxon>Rosales</taxon>
        <taxon>Rosaceae</taxon>
        <taxon>Rosoideae</taxon>
        <taxon>Rosoideae incertae sedis</taxon>
        <taxon>Rosa</taxon>
    </lineage>
</organism>
<dbReference type="Proteomes" id="UP000238479">
    <property type="component" value="Unassembled WGS sequence"/>
</dbReference>
<dbReference type="AlphaFoldDB" id="A0A2P6SQ21"/>
<accession>A0A2P6SQ21</accession>
<reference evidence="1 2" key="1">
    <citation type="journal article" date="2018" name="Nat. Genet.">
        <title>The Rosa genome provides new insights in the design of modern roses.</title>
        <authorList>
            <person name="Bendahmane M."/>
        </authorList>
    </citation>
    <scope>NUCLEOTIDE SEQUENCE [LARGE SCALE GENOMIC DNA]</scope>
    <source>
        <strain evidence="2">cv. Old Blush</strain>
    </source>
</reference>
<evidence type="ECO:0000313" key="1">
    <source>
        <dbReference type="EMBL" id="PRQ60799.1"/>
    </source>
</evidence>